<proteinExistence type="predicted"/>
<feature type="domain" description="Carbohydrate-binding module family 96" evidence="5">
    <location>
        <begin position="24"/>
        <end position="120"/>
    </location>
</feature>
<evidence type="ECO:0000256" key="1">
    <source>
        <dbReference type="ARBA" id="ARBA00004613"/>
    </source>
</evidence>
<evidence type="ECO:0000256" key="4">
    <source>
        <dbReference type="SAM" id="SignalP"/>
    </source>
</evidence>
<accession>A0A1W9S249</accession>
<dbReference type="GO" id="GO:0005576">
    <property type="term" value="C:extracellular region"/>
    <property type="evidence" value="ECO:0007669"/>
    <property type="project" value="UniProtKB-SubCell"/>
</dbReference>
<dbReference type="Pfam" id="PF24517">
    <property type="entry name" value="CBM96"/>
    <property type="match status" value="1"/>
</dbReference>
<dbReference type="NCBIfam" id="NF033679">
    <property type="entry name" value="DNRLRE_dom"/>
    <property type="match status" value="1"/>
</dbReference>
<evidence type="ECO:0000313" key="7">
    <source>
        <dbReference type="Proteomes" id="UP000192611"/>
    </source>
</evidence>
<comment type="caution">
    <text evidence="6">The sequence shown here is derived from an EMBL/GenBank/DDBJ whole genome shotgun (WGS) entry which is preliminary data.</text>
</comment>
<dbReference type="EMBL" id="NATQ01000063">
    <property type="protein sequence ID" value="OQX90370.1"/>
    <property type="molecule type" value="Genomic_DNA"/>
</dbReference>
<organism evidence="6 7">
    <name type="scientific">Candidatus Coatesbacteria bacterium 4484_99</name>
    <dbReference type="NCBI Taxonomy" id="1970774"/>
    <lineage>
        <taxon>Bacteria</taxon>
        <taxon>Candidatus Coatesiibacteriota</taxon>
    </lineage>
</organism>
<dbReference type="InterPro" id="IPR055372">
    <property type="entry name" value="CBM96"/>
</dbReference>
<evidence type="ECO:0000313" key="6">
    <source>
        <dbReference type="EMBL" id="OQX90370.1"/>
    </source>
</evidence>
<dbReference type="Proteomes" id="UP000192611">
    <property type="component" value="Unassembled WGS sequence"/>
</dbReference>
<evidence type="ECO:0000256" key="3">
    <source>
        <dbReference type="ARBA" id="ARBA00022729"/>
    </source>
</evidence>
<gene>
    <name evidence="6" type="ORF">B6D57_03530</name>
</gene>
<name>A0A1W9S249_9BACT</name>
<reference evidence="7" key="1">
    <citation type="submission" date="2017-03" db="EMBL/GenBank/DDBJ databases">
        <title>Novel pathways for hydrocarbon cycling and metabolic interdependencies in hydrothermal sediment communities.</title>
        <authorList>
            <person name="Dombrowski N."/>
            <person name="Seitz K."/>
            <person name="Teske A."/>
            <person name="Baker B."/>
        </authorList>
    </citation>
    <scope>NUCLEOTIDE SEQUENCE [LARGE SCALE GENOMIC DNA]</scope>
</reference>
<evidence type="ECO:0000256" key="2">
    <source>
        <dbReference type="ARBA" id="ARBA00022525"/>
    </source>
</evidence>
<sequence>MKNLIMVIPLVIALLPLYAVAEEAELEPIADAPVFELHGDENYGSQYYGYWGYYNGGQRTLIKYDLTGIEGEVTGARMSWQCMQNNPGSGDMWACKLLGDWEEDEVTWNNQPNHDDTEDGRLLDIEWDPDNGPVEHDCTNAAIDIIQNWIDNPDENYGLILRKYPESGNTPRCYPYMKESAYQSVLLIVEYNPTNVVESSSVGAVKALFK</sequence>
<dbReference type="AlphaFoldDB" id="A0A1W9S249"/>
<keyword evidence="2" id="KW-0964">Secreted</keyword>
<protein>
    <recommendedName>
        <fullName evidence="5">Carbohydrate-binding module family 96 domain-containing protein</fullName>
    </recommendedName>
</protein>
<comment type="subcellular location">
    <subcellularLocation>
        <location evidence="1">Secreted</location>
    </subcellularLocation>
</comment>
<feature type="chain" id="PRO_5013253033" description="Carbohydrate-binding module family 96 domain-containing protein" evidence="4">
    <location>
        <begin position="22"/>
        <end position="210"/>
    </location>
</feature>
<feature type="signal peptide" evidence="4">
    <location>
        <begin position="1"/>
        <end position="21"/>
    </location>
</feature>
<keyword evidence="3 4" id="KW-0732">Signal</keyword>
<evidence type="ECO:0000259" key="5">
    <source>
        <dbReference type="Pfam" id="PF24517"/>
    </source>
</evidence>